<evidence type="ECO:0000313" key="2">
    <source>
        <dbReference type="EMBL" id="OXI31836.1"/>
    </source>
</evidence>
<proteinExistence type="predicted"/>
<gene>
    <name evidence="2" type="ORF">CFB84_41945</name>
</gene>
<reference evidence="3" key="1">
    <citation type="submission" date="2017-06" db="EMBL/GenBank/DDBJ databases">
        <authorList>
            <person name="LiPuma J."/>
            <person name="Spilker T."/>
        </authorList>
    </citation>
    <scope>NUCLEOTIDE SEQUENCE [LARGE SCALE GENOMIC DNA]</scope>
    <source>
        <strain evidence="3">AU17325</strain>
    </source>
</reference>
<dbReference type="OrthoDB" id="8962498at2"/>
<dbReference type="EMBL" id="NKFA01000043">
    <property type="protein sequence ID" value="OXI31836.1"/>
    <property type="molecule type" value="Genomic_DNA"/>
</dbReference>
<dbReference type="Proteomes" id="UP000214600">
    <property type="component" value="Unassembled WGS sequence"/>
</dbReference>
<comment type="caution">
    <text evidence="2">The sequence shown here is derived from an EMBL/GenBank/DDBJ whole genome shotgun (WGS) entry which is preliminary data.</text>
</comment>
<name>A0A228HNS3_9BURK</name>
<dbReference type="RefSeq" id="WP_059889216.1">
    <property type="nucleotide sequence ID" value="NZ_CP091649.1"/>
</dbReference>
<dbReference type="AlphaFoldDB" id="A0A228HNS3"/>
<protein>
    <submittedName>
        <fullName evidence="2">Uncharacterized protein</fullName>
    </submittedName>
</protein>
<evidence type="ECO:0000313" key="3">
    <source>
        <dbReference type="Proteomes" id="UP000214600"/>
    </source>
</evidence>
<reference evidence="2 3" key="2">
    <citation type="submission" date="2017-08" db="EMBL/GenBank/DDBJ databases">
        <title>WGS of novel Burkholderia cepaca complex species.</title>
        <authorList>
            <person name="Lipuma J."/>
            <person name="Spilker T."/>
        </authorList>
    </citation>
    <scope>NUCLEOTIDE SEQUENCE [LARGE SCALE GENOMIC DNA]</scope>
    <source>
        <strain evidence="2 3">AU17325</strain>
    </source>
</reference>
<accession>A0A228HNS3</accession>
<evidence type="ECO:0000256" key="1">
    <source>
        <dbReference type="SAM" id="MobiDB-lite"/>
    </source>
</evidence>
<organism evidence="2 3">
    <name type="scientific">Burkholderia aenigmatica</name>
    <dbReference type="NCBI Taxonomy" id="2015348"/>
    <lineage>
        <taxon>Bacteria</taxon>
        <taxon>Pseudomonadati</taxon>
        <taxon>Pseudomonadota</taxon>
        <taxon>Betaproteobacteria</taxon>
        <taxon>Burkholderiales</taxon>
        <taxon>Burkholderiaceae</taxon>
        <taxon>Burkholderia</taxon>
        <taxon>Burkholderia cepacia complex</taxon>
    </lineage>
</organism>
<sequence length="263" mass="28963">MASVAMFITRVLANAFPGEGRKRTEPSSPGACTPDRERVVGKGASNETHVTIDGIPHLFVDEGDCIVEFEPAFDDHTGDTMFGLKILPDLEPHWAMRAEYRSALKDAIATAIRRAAGVQMPTGSNVSSAEAAPMEVAPADEPESPRDSSRRPARPRRDESAKSAAVVGRITWWGEDEFPDRRSNGSRFYKSFAIRLDTSYGERTLQGEGLKEAISESGCRLGDTVSVKRLRKIKVPAMRSDGSPKIVNGQQVMWDKWLWSITQ</sequence>
<feature type="region of interest" description="Disordered" evidence="1">
    <location>
        <begin position="119"/>
        <end position="162"/>
    </location>
</feature>
<feature type="compositionally biased region" description="Basic and acidic residues" evidence="1">
    <location>
        <begin position="143"/>
        <end position="161"/>
    </location>
</feature>